<proteinExistence type="predicted"/>
<dbReference type="GO" id="GO:0043025">
    <property type="term" value="C:neuronal cell body"/>
    <property type="evidence" value="ECO:0007669"/>
    <property type="project" value="TreeGrafter"/>
</dbReference>
<dbReference type="GO" id="GO:0030424">
    <property type="term" value="C:axon"/>
    <property type="evidence" value="ECO:0007669"/>
    <property type="project" value="TreeGrafter"/>
</dbReference>
<dbReference type="GO" id="GO:0098632">
    <property type="term" value="F:cell-cell adhesion mediator activity"/>
    <property type="evidence" value="ECO:0007669"/>
    <property type="project" value="InterPro"/>
</dbReference>
<dbReference type="Pfam" id="PF07686">
    <property type="entry name" value="V-set"/>
    <property type="match status" value="1"/>
</dbReference>
<dbReference type="PANTHER" id="PTHR46841:SF7">
    <property type="entry name" value="IG-LIKE DOMAIN-CONTAINING PROTEIN"/>
    <property type="match status" value="1"/>
</dbReference>
<dbReference type="PANTHER" id="PTHR46841">
    <property type="entry name" value="OX-2 MEMBRANE GLYCOPROTEIN"/>
    <property type="match status" value="1"/>
</dbReference>
<reference evidence="12" key="1">
    <citation type="submission" date="2025-08" db="UniProtKB">
        <authorList>
            <consortium name="RefSeq"/>
        </authorList>
    </citation>
    <scope>IDENTIFICATION</scope>
</reference>
<evidence type="ECO:0000256" key="6">
    <source>
        <dbReference type="ARBA" id="ARBA00023157"/>
    </source>
</evidence>
<dbReference type="GeneID" id="115816086"/>
<evidence type="ECO:0000256" key="1">
    <source>
        <dbReference type="ARBA" id="ARBA00004167"/>
    </source>
</evidence>
<dbReference type="InParanoid" id="A0A6J2VUP6"/>
<dbReference type="AlphaFoldDB" id="A0A6J2VUP6"/>
<dbReference type="Proteomes" id="UP000504632">
    <property type="component" value="Chromosome 7"/>
</dbReference>
<keyword evidence="4 9" id="KW-1133">Transmembrane helix</keyword>
<dbReference type="InterPro" id="IPR013106">
    <property type="entry name" value="Ig_V-set"/>
</dbReference>
<evidence type="ECO:0000256" key="4">
    <source>
        <dbReference type="ARBA" id="ARBA00022989"/>
    </source>
</evidence>
<dbReference type="InterPro" id="IPR047164">
    <property type="entry name" value="OX2G-like"/>
</dbReference>
<dbReference type="GO" id="GO:0150079">
    <property type="term" value="P:negative regulation of neuroinflammatory response"/>
    <property type="evidence" value="ECO:0007669"/>
    <property type="project" value="TreeGrafter"/>
</dbReference>
<evidence type="ECO:0000313" key="12">
    <source>
        <dbReference type="RefSeq" id="XP_030634916.1"/>
    </source>
</evidence>
<keyword evidence="8" id="KW-0393">Immunoglobulin domain</keyword>
<keyword evidence="3" id="KW-0732">Signal</keyword>
<dbReference type="SMART" id="SM00406">
    <property type="entry name" value="IGv"/>
    <property type="match status" value="1"/>
</dbReference>
<dbReference type="SMART" id="SM00409">
    <property type="entry name" value="IG"/>
    <property type="match status" value="1"/>
</dbReference>
<evidence type="ECO:0000259" key="10">
    <source>
        <dbReference type="PROSITE" id="PS50835"/>
    </source>
</evidence>
<keyword evidence="5 9" id="KW-0472">Membrane</keyword>
<dbReference type="RefSeq" id="XP_030634916.1">
    <property type="nucleotide sequence ID" value="XM_030779056.1"/>
</dbReference>
<evidence type="ECO:0000256" key="9">
    <source>
        <dbReference type="SAM" id="Phobius"/>
    </source>
</evidence>
<name>A0A6J2VUP6_CHACN</name>
<keyword evidence="6" id="KW-1015">Disulfide bond</keyword>
<feature type="transmembrane region" description="Helical" evidence="9">
    <location>
        <begin position="227"/>
        <end position="249"/>
    </location>
</feature>
<dbReference type="InterPro" id="IPR013783">
    <property type="entry name" value="Ig-like_fold"/>
</dbReference>
<dbReference type="GO" id="GO:0034113">
    <property type="term" value="P:heterotypic cell-cell adhesion"/>
    <property type="evidence" value="ECO:0007669"/>
    <property type="project" value="TreeGrafter"/>
</dbReference>
<dbReference type="InterPro" id="IPR036179">
    <property type="entry name" value="Ig-like_dom_sf"/>
</dbReference>
<organism evidence="11 12">
    <name type="scientific">Chanos chanos</name>
    <name type="common">Milkfish</name>
    <name type="synonym">Mugil chanos</name>
    <dbReference type="NCBI Taxonomy" id="29144"/>
    <lineage>
        <taxon>Eukaryota</taxon>
        <taxon>Metazoa</taxon>
        <taxon>Chordata</taxon>
        <taxon>Craniata</taxon>
        <taxon>Vertebrata</taxon>
        <taxon>Euteleostomi</taxon>
        <taxon>Actinopterygii</taxon>
        <taxon>Neopterygii</taxon>
        <taxon>Teleostei</taxon>
        <taxon>Ostariophysi</taxon>
        <taxon>Gonorynchiformes</taxon>
        <taxon>Chanidae</taxon>
        <taxon>Chanos</taxon>
    </lineage>
</organism>
<dbReference type="SUPFAM" id="SSF48726">
    <property type="entry name" value="Immunoglobulin"/>
    <property type="match status" value="2"/>
</dbReference>
<sequence>MHISITASNIVTSGNTVVTLDQDAKFTCALSESSGVMQVTWNKLRRDSSDLLATYSARYKAKVSDSYIKKIEFEEASFSSTTIRIKNVTFEDEACYACTFDVYPNGSTRKEICLTVQGISKITTKLEPFTKPETPSETDVVITCSATGKPKPVILLKSEENFSLQWDNFTKVNEDNSITASSNLTVRLSDFRGEYVDCIAQSGDVVEQRRIRIDRDISKEGGSSSRLYVSIILLPVGLVACAVASFILYRRRKR</sequence>
<keyword evidence="7" id="KW-0325">Glycoprotein</keyword>
<dbReference type="PROSITE" id="PS50835">
    <property type="entry name" value="IG_LIKE"/>
    <property type="match status" value="1"/>
</dbReference>
<protein>
    <submittedName>
        <fullName evidence="12">OX-2 membrane glycoprotein-like</fullName>
    </submittedName>
</protein>
<keyword evidence="11" id="KW-1185">Reference proteome</keyword>
<dbReference type="GO" id="GO:0016020">
    <property type="term" value="C:membrane"/>
    <property type="evidence" value="ECO:0007669"/>
    <property type="project" value="UniProtKB-SubCell"/>
</dbReference>
<evidence type="ECO:0000313" key="11">
    <source>
        <dbReference type="Proteomes" id="UP000504632"/>
    </source>
</evidence>
<accession>A0A6J2VUP6</accession>
<evidence type="ECO:0000256" key="8">
    <source>
        <dbReference type="ARBA" id="ARBA00023319"/>
    </source>
</evidence>
<dbReference type="GO" id="GO:0009986">
    <property type="term" value="C:cell surface"/>
    <property type="evidence" value="ECO:0007669"/>
    <property type="project" value="TreeGrafter"/>
</dbReference>
<evidence type="ECO:0000256" key="3">
    <source>
        <dbReference type="ARBA" id="ARBA00022729"/>
    </source>
</evidence>
<evidence type="ECO:0000256" key="7">
    <source>
        <dbReference type="ARBA" id="ARBA00023180"/>
    </source>
</evidence>
<evidence type="ECO:0000256" key="5">
    <source>
        <dbReference type="ARBA" id="ARBA00023136"/>
    </source>
</evidence>
<dbReference type="InterPro" id="IPR003599">
    <property type="entry name" value="Ig_sub"/>
</dbReference>
<dbReference type="Gene3D" id="2.60.40.10">
    <property type="entry name" value="Immunoglobulins"/>
    <property type="match status" value="2"/>
</dbReference>
<comment type="subcellular location">
    <subcellularLocation>
        <location evidence="1">Membrane</location>
        <topology evidence="1">Single-pass membrane protein</topology>
    </subcellularLocation>
</comment>
<dbReference type="OrthoDB" id="9422141at2759"/>
<keyword evidence="2 9" id="KW-0812">Transmembrane</keyword>
<gene>
    <name evidence="12" type="primary">LOC115816086</name>
</gene>
<feature type="domain" description="Ig-like" evidence="10">
    <location>
        <begin position="1"/>
        <end position="115"/>
    </location>
</feature>
<evidence type="ECO:0000256" key="2">
    <source>
        <dbReference type="ARBA" id="ARBA00022692"/>
    </source>
</evidence>
<dbReference type="InterPro" id="IPR007110">
    <property type="entry name" value="Ig-like_dom"/>
</dbReference>